<dbReference type="InterPro" id="IPR013950">
    <property type="entry name" value="Mis14/Nsl1"/>
</dbReference>
<feature type="region of interest" description="Disordered" evidence="2">
    <location>
        <begin position="50"/>
        <end position="77"/>
    </location>
</feature>
<sequence>MATTTIVASNPHHRKIELQSPLDLTHLQSQLSTCARAKLDLHFPPSALRSKPATHISLGPSDPASSSAPGNEGEEDDPLRAHVQRLTDAFLHRTWSGAASSISINGLDAHALPQFAATPPTTTTSTIPTTGPQTQQPPNPTNNHLPPTEREGIDFTYSPYDSRLQTRLAELYGELESLTAQVSKLRRQAPASGAEAYEAALRRELAEDEANHEAEVARARDLEQSEEIMKGRVGLREGWHEDVRRAYEEATVELARLSGMKVEGVGEAGGGLTATVGKVQRAVGVAEELE</sequence>
<reference evidence="3 4" key="1">
    <citation type="submission" date="2013-03" db="EMBL/GenBank/DDBJ databases">
        <title>The Genome Sequence of Phialophora europaea CBS 101466.</title>
        <authorList>
            <consortium name="The Broad Institute Genomics Platform"/>
            <person name="Cuomo C."/>
            <person name="de Hoog S."/>
            <person name="Gorbushina A."/>
            <person name="Walker B."/>
            <person name="Young S.K."/>
            <person name="Zeng Q."/>
            <person name="Gargeya S."/>
            <person name="Fitzgerald M."/>
            <person name="Haas B."/>
            <person name="Abouelleil A."/>
            <person name="Allen A.W."/>
            <person name="Alvarado L."/>
            <person name="Arachchi H.M."/>
            <person name="Berlin A.M."/>
            <person name="Chapman S.B."/>
            <person name="Gainer-Dewar J."/>
            <person name="Goldberg J."/>
            <person name="Griggs A."/>
            <person name="Gujja S."/>
            <person name="Hansen M."/>
            <person name="Howarth C."/>
            <person name="Imamovic A."/>
            <person name="Ireland A."/>
            <person name="Larimer J."/>
            <person name="McCowan C."/>
            <person name="Murphy C."/>
            <person name="Pearson M."/>
            <person name="Poon T.W."/>
            <person name="Priest M."/>
            <person name="Roberts A."/>
            <person name="Saif S."/>
            <person name="Shea T."/>
            <person name="Sisk P."/>
            <person name="Sykes S."/>
            <person name="Wortman J."/>
            <person name="Nusbaum C."/>
            <person name="Birren B."/>
        </authorList>
    </citation>
    <scope>NUCLEOTIDE SEQUENCE [LARGE SCALE GENOMIC DNA]</scope>
    <source>
        <strain evidence="3 4">CBS 101466</strain>
    </source>
</reference>
<dbReference type="EMBL" id="KB822712">
    <property type="protein sequence ID" value="ETN45410.1"/>
    <property type="molecule type" value="Genomic_DNA"/>
</dbReference>
<dbReference type="AlphaFoldDB" id="W2S9W1"/>
<evidence type="ECO:0000313" key="3">
    <source>
        <dbReference type="EMBL" id="ETN45410.1"/>
    </source>
</evidence>
<feature type="coiled-coil region" evidence="1">
    <location>
        <begin position="168"/>
        <end position="222"/>
    </location>
</feature>
<dbReference type="PANTHER" id="PTHR31749:SF3">
    <property type="entry name" value="KINETOCHORE-ASSOCIATED PROTEIN NSL1 HOMOLOG"/>
    <property type="match status" value="1"/>
</dbReference>
<evidence type="ECO:0000256" key="2">
    <source>
        <dbReference type="SAM" id="MobiDB-lite"/>
    </source>
</evidence>
<feature type="compositionally biased region" description="Low complexity" evidence="2">
    <location>
        <begin position="57"/>
        <end position="70"/>
    </location>
</feature>
<accession>W2S9W1</accession>
<evidence type="ECO:0000313" key="4">
    <source>
        <dbReference type="Proteomes" id="UP000030752"/>
    </source>
</evidence>
<feature type="region of interest" description="Disordered" evidence="2">
    <location>
        <begin position="116"/>
        <end position="152"/>
    </location>
</feature>
<keyword evidence="1" id="KW-0175">Coiled coil</keyword>
<dbReference type="PANTHER" id="PTHR31749">
    <property type="entry name" value="KINETOCHORE-ASSOCIATED PROTEIN NSL1 HOMOLOG"/>
    <property type="match status" value="1"/>
</dbReference>
<dbReference type="Pfam" id="PF08641">
    <property type="entry name" value="Mis14"/>
    <property type="match status" value="1"/>
</dbReference>
<dbReference type="VEuPathDB" id="FungiDB:HMPREF1541_09241"/>
<dbReference type="GeneID" id="19976580"/>
<name>W2S9W1_CYPE1</name>
<dbReference type="GO" id="GO:0000444">
    <property type="term" value="C:MIS12/MIND type complex"/>
    <property type="evidence" value="ECO:0007669"/>
    <property type="project" value="TreeGrafter"/>
</dbReference>
<evidence type="ECO:0000256" key="1">
    <source>
        <dbReference type="SAM" id="Coils"/>
    </source>
</evidence>
<proteinExistence type="predicted"/>
<protein>
    <submittedName>
        <fullName evidence="3">Uncharacterized protein</fullName>
    </submittedName>
</protein>
<dbReference type="HOGENOM" id="CLU_070604_0_0_1"/>
<dbReference type="RefSeq" id="XP_008712138.1">
    <property type="nucleotide sequence ID" value="XM_008713916.1"/>
</dbReference>
<dbReference type="eggNOG" id="ENOG502SA1D">
    <property type="taxonomic scope" value="Eukaryota"/>
</dbReference>
<dbReference type="InParanoid" id="W2S9W1"/>
<dbReference type="Proteomes" id="UP000030752">
    <property type="component" value="Unassembled WGS sequence"/>
</dbReference>
<feature type="compositionally biased region" description="Low complexity" evidence="2">
    <location>
        <begin position="118"/>
        <end position="134"/>
    </location>
</feature>
<dbReference type="OrthoDB" id="2135762at2759"/>
<gene>
    <name evidence="3" type="ORF">HMPREF1541_09241</name>
</gene>
<keyword evidence="4" id="KW-1185">Reference proteome</keyword>
<organism evidence="3 4">
    <name type="scientific">Cyphellophora europaea (strain CBS 101466)</name>
    <name type="common">Phialophora europaea</name>
    <dbReference type="NCBI Taxonomy" id="1220924"/>
    <lineage>
        <taxon>Eukaryota</taxon>
        <taxon>Fungi</taxon>
        <taxon>Dikarya</taxon>
        <taxon>Ascomycota</taxon>
        <taxon>Pezizomycotina</taxon>
        <taxon>Eurotiomycetes</taxon>
        <taxon>Chaetothyriomycetidae</taxon>
        <taxon>Chaetothyriales</taxon>
        <taxon>Cyphellophoraceae</taxon>
        <taxon>Cyphellophora</taxon>
    </lineage>
</organism>
<dbReference type="GO" id="GO:0000070">
    <property type="term" value="P:mitotic sister chromatid segregation"/>
    <property type="evidence" value="ECO:0007669"/>
    <property type="project" value="InterPro"/>
</dbReference>
<dbReference type="STRING" id="1220924.W2S9W1"/>